<protein>
    <recommendedName>
        <fullName evidence="2">DRBM domain-containing protein</fullName>
    </recommendedName>
</protein>
<name>A0A3P7M7L4_DIBLA</name>
<feature type="region of interest" description="Disordered" evidence="1">
    <location>
        <begin position="24"/>
        <end position="44"/>
    </location>
</feature>
<sequence length="121" mass="13284">MARISAEYGGSIHPVSRLEMIQNARKKSPPSYHPCPVEERLTPAESTNRKLVLANKTKLLRYSCTVNDITVFGAVSRSAKLAKLTAAEAALEHLGLLVRAPPKRMPRPILKLAVVNSRKGE</sequence>
<evidence type="ECO:0000313" key="4">
    <source>
        <dbReference type="Proteomes" id="UP000281553"/>
    </source>
</evidence>
<dbReference type="SUPFAM" id="SSF54768">
    <property type="entry name" value="dsRNA-binding domain-like"/>
    <property type="match status" value="1"/>
</dbReference>
<evidence type="ECO:0000313" key="3">
    <source>
        <dbReference type="EMBL" id="VDN19363.1"/>
    </source>
</evidence>
<organism evidence="3 4">
    <name type="scientific">Dibothriocephalus latus</name>
    <name type="common">Fish tapeworm</name>
    <name type="synonym">Diphyllobothrium latum</name>
    <dbReference type="NCBI Taxonomy" id="60516"/>
    <lineage>
        <taxon>Eukaryota</taxon>
        <taxon>Metazoa</taxon>
        <taxon>Spiralia</taxon>
        <taxon>Lophotrochozoa</taxon>
        <taxon>Platyhelminthes</taxon>
        <taxon>Cestoda</taxon>
        <taxon>Eucestoda</taxon>
        <taxon>Diphyllobothriidea</taxon>
        <taxon>Diphyllobothriidae</taxon>
        <taxon>Dibothriocephalus</taxon>
    </lineage>
</organism>
<proteinExistence type="predicted"/>
<dbReference type="AlphaFoldDB" id="A0A3P7M7L4"/>
<gene>
    <name evidence="3" type="ORF">DILT_LOCUS13402</name>
</gene>
<dbReference type="Pfam" id="PF00035">
    <property type="entry name" value="dsrm"/>
    <property type="match status" value="1"/>
</dbReference>
<dbReference type="SMART" id="SM00358">
    <property type="entry name" value="DSRM"/>
    <property type="match status" value="1"/>
</dbReference>
<evidence type="ECO:0000259" key="2">
    <source>
        <dbReference type="SMART" id="SM00358"/>
    </source>
</evidence>
<feature type="domain" description="DRBM" evidence="2">
    <location>
        <begin position="14"/>
        <end position="95"/>
    </location>
</feature>
<dbReference type="InterPro" id="IPR014720">
    <property type="entry name" value="dsRBD_dom"/>
</dbReference>
<reference evidence="3 4" key="1">
    <citation type="submission" date="2018-11" db="EMBL/GenBank/DDBJ databases">
        <authorList>
            <consortium name="Pathogen Informatics"/>
        </authorList>
    </citation>
    <scope>NUCLEOTIDE SEQUENCE [LARGE SCALE GENOMIC DNA]</scope>
</reference>
<dbReference type="Gene3D" id="3.30.160.20">
    <property type="match status" value="1"/>
</dbReference>
<dbReference type="OrthoDB" id="10037267at2759"/>
<dbReference type="Proteomes" id="UP000281553">
    <property type="component" value="Unassembled WGS sequence"/>
</dbReference>
<accession>A0A3P7M7L4</accession>
<dbReference type="EMBL" id="UYRU01070143">
    <property type="protein sequence ID" value="VDN19363.1"/>
    <property type="molecule type" value="Genomic_DNA"/>
</dbReference>
<evidence type="ECO:0000256" key="1">
    <source>
        <dbReference type="SAM" id="MobiDB-lite"/>
    </source>
</evidence>
<keyword evidence="4" id="KW-1185">Reference proteome</keyword>